<sequence>MTGHGLDYLLARLGLVEDRIRALVAERRADDPAMDDPFRGLYVNDELVDRLLSGQARAEVVDQVAAASAVEQQADEYVAEGNVIRLRRLASTAGLSELDTELLVIALLPDLDSRFERLYGYLNDDVTRRRPSVGLALELAGVSSMSSLARGRLLPGGPLVDRGLLIVEDPERPFLTRAIRVPDRVAAHLLGDDLPDHRLVPMLAELTAYKTDASADLGRSLAAGVRLVHVREHEAGTGQSIAAAALAAAGRGVVAIDLNLMARDSDPLGLAVIAGREALLQDAGLVVGPVEALAEASLESLHRLSRWEPPVLFVGTTTWDPRWSPETPLTVDAPVLGAHDRIELWREHLRESDLDPEILASHLALGPGQVRNVFRTAAASALLAGTAITADDLRRGVRAQNAAGLERLARRIEPEVGWDDLVLAPAVRRALQGLAARARHRDTVLTDWRMRRGGGRGRGVTALFAGDSGTGKTMSAEVIATELGLDLYTVNLATVVDKYVGETEKNLERIFSEAGGVNAVLFFDEADAIFGKRSDVRDAHDRYANIESAYLLQRLESFDGLAILATNLRANIDDAFTRRLDAIIDFPAPTPDLRLRLWQQCLAPPLPLGDDLELEFCAESFELAGGNIRSASVSAAYLAAESGQPVRMADLIMAVGQEYRKLGRLVLEREFGRYYGMLDGATP</sequence>
<reference evidence="6" key="1">
    <citation type="journal article" date="2019" name="Int. J. Syst. Evol. Microbiol.">
        <title>The Global Catalogue of Microorganisms (GCM) 10K type strain sequencing project: providing services to taxonomists for standard genome sequencing and annotation.</title>
        <authorList>
            <consortium name="The Broad Institute Genomics Platform"/>
            <consortium name="The Broad Institute Genome Sequencing Center for Infectious Disease"/>
            <person name="Wu L."/>
            <person name="Ma J."/>
        </authorList>
    </citation>
    <scope>NUCLEOTIDE SEQUENCE [LARGE SCALE GENOMIC DNA]</scope>
    <source>
        <strain evidence="6">JCM 14303</strain>
    </source>
</reference>
<keyword evidence="2" id="KW-0547">Nucleotide-binding</keyword>
<dbReference type="InterPro" id="IPR054472">
    <property type="entry name" value="WHD"/>
</dbReference>
<dbReference type="InterPro" id="IPR003959">
    <property type="entry name" value="ATPase_AAA_core"/>
</dbReference>
<evidence type="ECO:0000313" key="6">
    <source>
        <dbReference type="Proteomes" id="UP001500363"/>
    </source>
</evidence>
<dbReference type="Proteomes" id="UP001500363">
    <property type="component" value="Unassembled WGS sequence"/>
</dbReference>
<dbReference type="Gene3D" id="3.40.50.300">
    <property type="entry name" value="P-loop containing nucleotide triphosphate hydrolases"/>
    <property type="match status" value="1"/>
</dbReference>
<dbReference type="SUPFAM" id="SSF52540">
    <property type="entry name" value="P-loop containing nucleoside triphosphate hydrolases"/>
    <property type="match status" value="1"/>
</dbReference>
<dbReference type="PANTHER" id="PTHR23073">
    <property type="entry name" value="26S PROTEASOME REGULATORY SUBUNIT"/>
    <property type="match status" value="1"/>
</dbReference>
<dbReference type="InterPro" id="IPR027417">
    <property type="entry name" value="P-loop_NTPase"/>
</dbReference>
<evidence type="ECO:0000256" key="1">
    <source>
        <dbReference type="ARBA" id="ARBA00006914"/>
    </source>
</evidence>
<gene>
    <name evidence="5" type="ORF">GCM10009741_20420</name>
</gene>
<dbReference type="GO" id="GO:0005524">
    <property type="term" value="F:ATP binding"/>
    <property type="evidence" value="ECO:0007669"/>
    <property type="project" value="UniProtKB-KW"/>
</dbReference>
<organism evidence="5 6">
    <name type="scientific">Kribbella lupini</name>
    <dbReference type="NCBI Taxonomy" id="291602"/>
    <lineage>
        <taxon>Bacteria</taxon>
        <taxon>Bacillati</taxon>
        <taxon>Actinomycetota</taxon>
        <taxon>Actinomycetes</taxon>
        <taxon>Propionibacteriales</taxon>
        <taxon>Kribbellaceae</taxon>
        <taxon>Kribbella</taxon>
    </lineage>
</organism>
<keyword evidence="3 5" id="KW-0067">ATP-binding</keyword>
<dbReference type="InterPro" id="IPR050221">
    <property type="entry name" value="26S_Proteasome_ATPase"/>
</dbReference>
<evidence type="ECO:0000256" key="2">
    <source>
        <dbReference type="ARBA" id="ARBA00022741"/>
    </source>
</evidence>
<accession>A0ABP4LDC6</accession>
<dbReference type="InterPro" id="IPR003593">
    <property type="entry name" value="AAA+_ATPase"/>
</dbReference>
<name>A0ABP4LDC6_9ACTN</name>
<dbReference type="Pfam" id="PF22977">
    <property type="entry name" value="WHD"/>
    <property type="match status" value="1"/>
</dbReference>
<dbReference type="CDD" id="cd19481">
    <property type="entry name" value="RecA-like_protease"/>
    <property type="match status" value="1"/>
</dbReference>
<evidence type="ECO:0000259" key="4">
    <source>
        <dbReference type="SMART" id="SM00382"/>
    </source>
</evidence>
<dbReference type="RefSeq" id="WP_344172368.1">
    <property type="nucleotide sequence ID" value="NZ_BAAANC010000001.1"/>
</dbReference>
<protein>
    <submittedName>
        <fullName evidence="5">ATP-binding protein</fullName>
    </submittedName>
</protein>
<proteinExistence type="inferred from homology"/>
<keyword evidence="6" id="KW-1185">Reference proteome</keyword>
<evidence type="ECO:0000313" key="5">
    <source>
        <dbReference type="EMBL" id="GAA1519872.1"/>
    </source>
</evidence>
<comment type="caution">
    <text evidence="5">The sequence shown here is derived from an EMBL/GenBank/DDBJ whole genome shotgun (WGS) entry which is preliminary data.</text>
</comment>
<feature type="domain" description="AAA+ ATPase" evidence="4">
    <location>
        <begin position="458"/>
        <end position="590"/>
    </location>
</feature>
<dbReference type="SMART" id="SM00382">
    <property type="entry name" value="AAA"/>
    <property type="match status" value="1"/>
</dbReference>
<dbReference type="Pfam" id="PF00004">
    <property type="entry name" value="AAA"/>
    <property type="match status" value="1"/>
</dbReference>
<evidence type="ECO:0000256" key="3">
    <source>
        <dbReference type="ARBA" id="ARBA00022840"/>
    </source>
</evidence>
<comment type="similarity">
    <text evidence="1">Belongs to the AAA ATPase family.</text>
</comment>
<dbReference type="EMBL" id="BAAANC010000001">
    <property type="protein sequence ID" value="GAA1519872.1"/>
    <property type="molecule type" value="Genomic_DNA"/>
</dbReference>